<keyword evidence="2" id="KW-0689">Ribosomal protein</keyword>
<feature type="compositionally biased region" description="Polar residues" evidence="4">
    <location>
        <begin position="46"/>
        <end position="57"/>
    </location>
</feature>
<reference evidence="6" key="1">
    <citation type="submission" date="2017-02" db="UniProtKB">
        <authorList>
            <consortium name="WormBaseParasite"/>
        </authorList>
    </citation>
    <scope>IDENTIFICATION</scope>
</reference>
<dbReference type="SUPFAM" id="SSF53137">
    <property type="entry name" value="Translational machinery components"/>
    <property type="match status" value="1"/>
</dbReference>
<evidence type="ECO:0000256" key="3">
    <source>
        <dbReference type="ARBA" id="ARBA00023274"/>
    </source>
</evidence>
<dbReference type="WBParaSite" id="SPAL_0000900200.1">
    <property type="protein sequence ID" value="SPAL_0000900200.1"/>
    <property type="gene ID" value="SPAL_0000900200"/>
</dbReference>
<keyword evidence="3" id="KW-0687">Ribonucleoprotein</keyword>
<dbReference type="InterPro" id="IPR036967">
    <property type="entry name" value="Ribosomal_uS11_sf"/>
</dbReference>
<dbReference type="GO" id="GO:0006412">
    <property type="term" value="P:translation"/>
    <property type="evidence" value="ECO:0007669"/>
    <property type="project" value="InterPro"/>
</dbReference>
<evidence type="ECO:0000256" key="4">
    <source>
        <dbReference type="SAM" id="MobiDB-lite"/>
    </source>
</evidence>
<dbReference type="Proteomes" id="UP000046392">
    <property type="component" value="Unplaced"/>
</dbReference>
<dbReference type="PANTHER" id="PTHR11759">
    <property type="entry name" value="40S RIBOSOMAL PROTEIN S14/30S RIBOSOMAL PROTEIN S11"/>
    <property type="match status" value="1"/>
</dbReference>
<organism evidence="5 6">
    <name type="scientific">Strongyloides papillosus</name>
    <name type="common">Intestinal threadworm</name>
    <dbReference type="NCBI Taxonomy" id="174720"/>
    <lineage>
        <taxon>Eukaryota</taxon>
        <taxon>Metazoa</taxon>
        <taxon>Ecdysozoa</taxon>
        <taxon>Nematoda</taxon>
        <taxon>Chromadorea</taxon>
        <taxon>Rhabditida</taxon>
        <taxon>Tylenchina</taxon>
        <taxon>Panagrolaimomorpha</taxon>
        <taxon>Strongyloidoidea</taxon>
        <taxon>Strongyloididae</taxon>
        <taxon>Strongyloides</taxon>
    </lineage>
</organism>
<dbReference type="STRING" id="174720.A0A0N5BT08"/>
<evidence type="ECO:0000313" key="5">
    <source>
        <dbReference type="Proteomes" id="UP000046392"/>
    </source>
</evidence>
<dbReference type="InterPro" id="IPR001971">
    <property type="entry name" value="Ribosomal_uS11"/>
</dbReference>
<name>A0A0N5BT08_STREA</name>
<protein>
    <submittedName>
        <fullName evidence="6">28S ribosomal protein S11, mitochondrial</fullName>
    </submittedName>
</protein>
<dbReference type="GO" id="GO:1990904">
    <property type="term" value="C:ribonucleoprotein complex"/>
    <property type="evidence" value="ECO:0007669"/>
    <property type="project" value="UniProtKB-KW"/>
</dbReference>
<sequence>MFSLQNVLPKVGLFSRQINNIVSRSITTSSPINSSIRDQAGGATKATGSRTSEGTLGSESWVAVNTSKVDDLLPGPDLLNTSFDGVLYKDLPIVNIHASKNNTLFTITDANFNIITYTSCGLEGFKNAKKKSAMAGQTAGEAAGQRLRRRGIQTVRVIVKGLGPGRMSSVLGLATSGIKVVSITDNTPLNELGPRPRKARRL</sequence>
<evidence type="ECO:0000256" key="1">
    <source>
        <dbReference type="ARBA" id="ARBA00006194"/>
    </source>
</evidence>
<accession>A0A0N5BT08</accession>
<feature type="region of interest" description="Disordered" evidence="4">
    <location>
        <begin position="33"/>
        <end position="57"/>
    </location>
</feature>
<evidence type="ECO:0000313" key="6">
    <source>
        <dbReference type="WBParaSite" id="SPAL_0000900200.1"/>
    </source>
</evidence>
<dbReference type="GO" id="GO:0003735">
    <property type="term" value="F:structural constituent of ribosome"/>
    <property type="evidence" value="ECO:0007669"/>
    <property type="project" value="InterPro"/>
</dbReference>
<dbReference type="HAMAP" id="MF_01310">
    <property type="entry name" value="Ribosomal_uS11"/>
    <property type="match status" value="1"/>
</dbReference>
<evidence type="ECO:0000256" key="2">
    <source>
        <dbReference type="ARBA" id="ARBA00022980"/>
    </source>
</evidence>
<keyword evidence="5" id="KW-1185">Reference proteome</keyword>
<dbReference type="GO" id="GO:0005840">
    <property type="term" value="C:ribosome"/>
    <property type="evidence" value="ECO:0007669"/>
    <property type="project" value="UniProtKB-KW"/>
</dbReference>
<dbReference type="AlphaFoldDB" id="A0A0N5BT08"/>
<dbReference type="Gene3D" id="3.30.420.80">
    <property type="entry name" value="Ribosomal protein S11"/>
    <property type="match status" value="1"/>
</dbReference>
<proteinExistence type="inferred from homology"/>
<dbReference type="Pfam" id="PF00411">
    <property type="entry name" value="Ribosomal_S11"/>
    <property type="match status" value="1"/>
</dbReference>
<comment type="similarity">
    <text evidence="1">Belongs to the universal ribosomal protein uS11 family.</text>
</comment>